<evidence type="ECO:0000313" key="2">
    <source>
        <dbReference type="Proteomes" id="UP001249851"/>
    </source>
</evidence>
<reference evidence="1" key="1">
    <citation type="journal article" date="2023" name="G3 (Bethesda)">
        <title>Whole genome assembly and annotation of the endangered Caribbean coral Acropora cervicornis.</title>
        <authorList>
            <person name="Selwyn J.D."/>
            <person name="Vollmer S.V."/>
        </authorList>
    </citation>
    <scope>NUCLEOTIDE SEQUENCE</scope>
    <source>
        <strain evidence="1">K2</strain>
    </source>
</reference>
<evidence type="ECO:0000313" key="1">
    <source>
        <dbReference type="EMBL" id="KAK2568411.1"/>
    </source>
</evidence>
<keyword evidence="2" id="KW-1185">Reference proteome</keyword>
<reference evidence="1" key="2">
    <citation type="journal article" date="2023" name="Science">
        <title>Genomic signatures of disease resistance in endangered staghorn corals.</title>
        <authorList>
            <person name="Vollmer S.V."/>
            <person name="Selwyn J.D."/>
            <person name="Despard B.A."/>
            <person name="Roesel C.L."/>
        </authorList>
    </citation>
    <scope>NUCLEOTIDE SEQUENCE</scope>
    <source>
        <strain evidence="1">K2</strain>
    </source>
</reference>
<dbReference type="Proteomes" id="UP001249851">
    <property type="component" value="Unassembled WGS sequence"/>
</dbReference>
<protein>
    <submittedName>
        <fullName evidence="1">Uncharacterized protein</fullName>
    </submittedName>
</protein>
<organism evidence="1 2">
    <name type="scientific">Acropora cervicornis</name>
    <name type="common">Staghorn coral</name>
    <dbReference type="NCBI Taxonomy" id="6130"/>
    <lineage>
        <taxon>Eukaryota</taxon>
        <taxon>Metazoa</taxon>
        <taxon>Cnidaria</taxon>
        <taxon>Anthozoa</taxon>
        <taxon>Hexacorallia</taxon>
        <taxon>Scleractinia</taxon>
        <taxon>Astrocoeniina</taxon>
        <taxon>Acroporidae</taxon>
        <taxon>Acropora</taxon>
    </lineage>
</organism>
<comment type="caution">
    <text evidence="1">The sequence shown here is derived from an EMBL/GenBank/DDBJ whole genome shotgun (WGS) entry which is preliminary data.</text>
</comment>
<accession>A0AAD9VBK3</accession>
<name>A0AAD9VBK3_ACRCE</name>
<dbReference type="AlphaFoldDB" id="A0AAD9VBK3"/>
<dbReference type="EMBL" id="JARQWQ010000012">
    <property type="protein sequence ID" value="KAK2568411.1"/>
    <property type="molecule type" value="Genomic_DNA"/>
</dbReference>
<sequence length="81" mass="9251">MGVLRYDVSKSWRSDSVRTLTEEVVRDCYELCGSKLRGLLIISLTQFDRDAGRTISCGSKNRFLVTAELAARSCLWWYILA</sequence>
<proteinExistence type="predicted"/>
<gene>
    <name evidence="1" type="ORF">P5673_007441</name>
</gene>